<proteinExistence type="predicted"/>
<dbReference type="RefSeq" id="WP_309966106.1">
    <property type="nucleotide sequence ID" value="NZ_JAVDWH010000001.1"/>
</dbReference>
<organism evidence="2 3">
    <name type="scientific">Aeromicrobium panaciterrae</name>
    <dbReference type="NCBI Taxonomy" id="363861"/>
    <lineage>
        <taxon>Bacteria</taxon>
        <taxon>Bacillati</taxon>
        <taxon>Actinomycetota</taxon>
        <taxon>Actinomycetes</taxon>
        <taxon>Propionibacteriales</taxon>
        <taxon>Nocardioidaceae</taxon>
        <taxon>Aeromicrobium</taxon>
    </lineage>
</organism>
<sequence length="496" mass="53054">MSLTPTLQRSALVAGIVGLALIGGGFVVLNTSEDEQGQTPALSTPTKSLDLVATTTPAENAVAVSRRLYATSPVVLVASSADQAAQELAVATATKLAVPVLIDDPATEAEVERLAPSSVLTFGTTGSYAHARPVTATTVGKEVAHVRTAYDIGSAPKRSVIVMTGSTTKNAAAVGSARNAGATVLELPGGDPRMAPDAVKAIAAAPKAPVIALGPRFTANLEYTLAAVRSGVEQFGGGYLAFPGRTMIALYGHPSTEALGVLGEQTVAATVRRAKVLAAKYRKIVKTPVVPTFEIIATVASAGAGKDKNYSAETKIRELLPLIDAAEKNGIYVILDLQPGRTHFLAQAKRYESLLKRPHVGLALDPEWRLRKHQKHLTQIGKVSVHEVNKVGKWLAKLTRDNNLPQKVFVLHQFNITMIKGRSKVVTTRPELATVIHVDGQGGQGAKQGTWHFLHRKAPKGVFWGWKNFYDEDEPMLTVPQTWRRVKPHPQLISYQ</sequence>
<protein>
    <recommendedName>
        <fullName evidence="4">Cell wall-binding repeat-containing protein</fullName>
    </recommendedName>
</protein>
<feature type="transmembrane region" description="Helical" evidence="1">
    <location>
        <begin position="12"/>
        <end position="29"/>
    </location>
</feature>
<keyword evidence="3" id="KW-1185">Reference proteome</keyword>
<name>A0ABU1UK56_9ACTN</name>
<accession>A0ABU1UK56</accession>
<reference evidence="2 3" key="1">
    <citation type="submission" date="2023-07" db="EMBL/GenBank/DDBJ databases">
        <title>Sorghum-associated microbial communities from plants grown in Nebraska, USA.</title>
        <authorList>
            <person name="Schachtman D."/>
        </authorList>
    </citation>
    <scope>NUCLEOTIDE SEQUENCE [LARGE SCALE GENOMIC DNA]</scope>
    <source>
        <strain evidence="2 3">BE248</strain>
    </source>
</reference>
<keyword evidence="1" id="KW-0812">Transmembrane</keyword>
<keyword evidence="1" id="KW-1133">Transmembrane helix</keyword>
<evidence type="ECO:0000313" key="3">
    <source>
        <dbReference type="Proteomes" id="UP001257739"/>
    </source>
</evidence>
<comment type="caution">
    <text evidence="2">The sequence shown here is derived from an EMBL/GenBank/DDBJ whole genome shotgun (WGS) entry which is preliminary data.</text>
</comment>
<dbReference type="Proteomes" id="UP001257739">
    <property type="component" value="Unassembled WGS sequence"/>
</dbReference>
<evidence type="ECO:0008006" key="4">
    <source>
        <dbReference type="Google" id="ProtNLM"/>
    </source>
</evidence>
<gene>
    <name evidence="2" type="ORF">J2X11_000400</name>
</gene>
<evidence type="ECO:0000256" key="1">
    <source>
        <dbReference type="SAM" id="Phobius"/>
    </source>
</evidence>
<keyword evidence="1" id="KW-0472">Membrane</keyword>
<dbReference type="EMBL" id="JAVDWH010000001">
    <property type="protein sequence ID" value="MDR7085561.1"/>
    <property type="molecule type" value="Genomic_DNA"/>
</dbReference>
<evidence type="ECO:0000313" key="2">
    <source>
        <dbReference type="EMBL" id="MDR7085561.1"/>
    </source>
</evidence>